<dbReference type="GeneID" id="25981374"/>
<dbReference type="Proteomes" id="UP000007796">
    <property type="component" value="Unassembled WGS sequence"/>
</dbReference>
<dbReference type="InParanoid" id="F0XRX4"/>
<dbReference type="GO" id="GO:0030246">
    <property type="term" value="F:carbohydrate binding"/>
    <property type="evidence" value="ECO:0007669"/>
    <property type="project" value="InterPro"/>
</dbReference>
<dbReference type="Gene3D" id="2.60.40.2080">
    <property type="match status" value="1"/>
</dbReference>
<evidence type="ECO:0000313" key="2">
    <source>
        <dbReference type="EMBL" id="EFW99423.1"/>
    </source>
</evidence>
<dbReference type="HOGENOM" id="CLU_1578693_0_0_1"/>
<proteinExistence type="predicted"/>
<dbReference type="GO" id="GO:0007155">
    <property type="term" value="P:cell adhesion"/>
    <property type="evidence" value="ECO:0007669"/>
    <property type="project" value="InterPro"/>
</dbReference>
<gene>
    <name evidence="2" type="ORF">CMQ_7791</name>
</gene>
<accession>F0XRX4</accession>
<dbReference type="STRING" id="655863.F0XRX4"/>
<dbReference type="RefSeq" id="XP_014168906.1">
    <property type="nucleotide sequence ID" value="XM_014313431.1"/>
</dbReference>
<dbReference type="SUPFAM" id="SSF141086">
    <property type="entry name" value="Agglutinin HPA-like"/>
    <property type="match status" value="1"/>
</dbReference>
<feature type="domain" description="H-type lectin" evidence="1">
    <location>
        <begin position="118"/>
        <end position="156"/>
    </location>
</feature>
<dbReference type="InterPro" id="IPR037221">
    <property type="entry name" value="H-type_lectin_dom_sf"/>
</dbReference>
<keyword evidence="3" id="KW-1185">Reference proteome</keyword>
<reference evidence="2 3" key="1">
    <citation type="journal article" date="2011" name="Proc. Natl. Acad. Sci. U.S.A.">
        <title>Genome and transcriptome analyses of the mountain pine beetle-fungal symbiont Grosmannia clavigera, a lodgepole pine pathogen.</title>
        <authorList>
            <person name="DiGuistini S."/>
            <person name="Wang Y."/>
            <person name="Liao N.Y."/>
            <person name="Taylor G."/>
            <person name="Tanguay P."/>
            <person name="Feau N."/>
            <person name="Henrissat B."/>
            <person name="Chan S.K."/>
            <person name="Hesse-Orce U."/>
            <person name="Alamouti S.M."/>
            <person name="Tsui C.K.M."/>
            <person name="Docking R.T."/>
            <person name="Levasseur A."/>
            <person name="Haridas S."/>
            <person name="Robertson G."/>
            <person name="Birol I."/>
            <person name="Holt R.A."/>
            <person name="Marra M.A."/>
            <person name="Hamelin R.C."/>
            <person name="Hirst M."/>
            <person name="Jones S.J.M."/>
            <person name="Bohlmann J."/>
            <person name="Breuil C."/>
        </authorList>
    </citation>
    <scope>NUCLEOTIDE SEQUENCE [LARGE SCALE GENOMIC DNA]</scope>
    <source>
        <strain evidence="3">kw1407 / UAMH 11150</strain>
    </source>
</reference>
<dbReference type="OrthoDB" id="291007at2759"/>
<protein>
    <recommendedName>
        <fullName evidence="1">H-type lectin domain-containing protein</fullName>
    </recommendedName>
</protein>
<evidence type="ECO:0000259" key="1">
    <source>
        <dbReference type="Pfam" id="PF09458"/>
    </source>
</evidence>
<dbReference type="EMBL" id="GL629990">
    <property type="protein sequence ID" value="EFW99423.1"/>
    <property type="molecule type" value="Genomic_DNA"/>
</dbReference>
<evidence type="ECO:0000313" key="3">
    <source>
        <dbReference type="Proteomes" id="UP000007796"/>
    </source>
</evidence>
<dbReference type="InterPro" id="IPR019019">
    <property type="entry name" value="H-type_lectin_domain"/>
</dbReference>
<organism evidence="3">
    <name type="scientific">Grosmannia clavigera (strain kw1407 / UAMH 11150)</name>
    <name type="common">Blue stain fungus</name>
    <name type="synonym">Graphiocladiella clavigera</name>
    <dbReference type="NCBI Taxonomy" id="655863"/>
    <lineage>
        <taxon>Eukaryota</taxon>
        <taxon>Fungi</taxon>
        <taxon>Dikarya</taxon>
        <taxon>Ascomycota</taxon>
        <taxon>Pezizomycotina</taxon>
        <taxon>Sordariomycetes</taxon>
        <taxon>Sordariomycetidae</taxon>
        <taxon>Ophiostomatales</taxon>
        <taxon>Ophiostomataceae</taxon>
        <taxon>Leptographium</taxon>
    </lineage>
</organism>
<sequence length="169" mass="18567">MPDTLKRQIVLRPEFTLNIYGGSGSGGSQTPVALPARNTVDPTVTELLVAVKELTAKVNDQQNDITALGKLVVDQQNKITALETRIKSQPWLAQTVDCGTWKVAHPGRAWNSARQEAYIKFAKNFMMAPKVTVTLNLVDADHGYNLRIAVYSTDVDIYEVGITWIAVGL</sequence>
<dbReference type="AlphaFoldDB" id="F0XRX4"/>
<dbReference type="Pfam" id="PF09458">
    <property type="entry name" value="H_lectin"/>
    <property type="match status" value="1"/>
</dbReference>
<name>F0XRX4_GROCL</name>
<dbReference type="eggNOG" id="ENOG502RNMF">
    <property type="taxonomic scope" value="Eukaryota"/>
</dbReference>